<dbReference type="Proteomes" id="UP000579812">
    <property type="component" value="Unassembled WGS sequence"/>
</dbReference>
<dbReference type="PROSITE" id="PS00022">
    <property type="entry name" value="EGF_1"/>
    <property type="match status" value="1"/>
</dbReference>
<evidence type="ECO:0000313" key="5">
    <source>
        <dbReference type="Proteomes" id="UP000579812"/>
    </source>
</evidence>
<dbReference type="PROSITE" id="PS01186">
    <property type="entry name" value="EGF_2"/>
    <property type="match status" value="1"/>
</dbReference>
<sequence>MGKLLQGCIPVIGLNVCLPVFSWKMNFSMSVPASDDGGVSRHLIACADIICKYGRCVLVDGKPTCDCQLGYIGDTCNETINDALALPLTLGVLAVIIGFISLIFGMAFFRRRQKARKRKQAAEEALLRNAAHL</sequence>
<protein>
    <recommendedName>
        <fullName evidence="3">EGF-like domain-containing protein</fullName>
    </recommendedName>
</protein>
<keyword evidence="1" id="KW-0245">EGF-like domain</keyword>
<feature type="transmembrane region" description="Helical" evidence="2">
    <location>
        <begin position="88"/>
        <end position="109"/>
    </location>
</feature>
<keyword evidence="1" id="KW-1015">Disulfide bond</keyword>
<evidence type="ECO:0000313" key="4">
    <source>
        <dbReference type="EMBL" id="KAF4107935.1"/>
    </source>
</evidence>
<dbReference type="SMART" id="SM00181">
    <property type="entry name" value="EGF"/>
    <property type="match status" value="1"/>
</dbReference>
<keyword evidence="2" id="KW-0812">Transmembrane</keyword>
<reference evidence="4 5" key="1">
    <citation type="submission" date="2020-04" db="EMBL/GenBank/DDBJ databases">
        <title>Chromosome-level genome assembly of a cyprinid fish Onychostoma macrolepis by integration of Nanopore Sequencing, Bionano and Hi-C technology.</title>
        <authorList>
            <person name="Wang D."/>
        </authorList>
    </citation>
    <scope>NUCLEOTIDE SEQUENCE [LARGE SCALE GENOMIC DNA]</scope>
    <source>
        <strain evidence="4">SWU-2019</strain>
        <tissue evidence="4">Muscle</tissue>
    </source>
</reference>
<accession>A0A7J6CMY6</accession>
<dbReference type="InterPro" id="IPR000742">
    <property type="entry name" value="EGF"/>
</dbReference>
<comment type="caution">
    <text evidence="4">The sequence shown here is derived from an EMBL/GenBank/DDBJ whole genome shotgun (WGS) entry which is preliminary data.</text>
</comment>
<keyword evidence="5" id="KW-1185">Reference proteome</keyword>
<evidence type="ECO:0000256" key="2">
    <source>
        <dbReference type="SAM" id="Phobius"/>
    </source>
</evidence>
<organism evidence="4 5">
    <name type="scientific">Onychostoma macrolepis</name>
    <dbReference type="NCBI Taxonomy" id="369639"/>
    <lineage>
        <taxon>Eukaryota</taxon>
        <taxon>Metazoa</taxon>
        <taxon>Chordata</taxon>
        <taxon>Craniata</taxon>
        <taxon>Vertebrata</taxon>
        <taxon>Euteleostomi</taxon>
        <taxon>Actinopterygii</taxon>
        <taxon>Neopterygii</taxon>
        <taxon>Teleostei</taxon>
        <taxon>Ostariophysi</taxon>
        <taxon>Cypriniformes</taxon>
        <taxon>Cyprinidae</taxon>
        <taxon>Acrossocheilinae</taxon>
        <taxon>Onychostoma</taxon>
    </lineage>
</organism>
<keyword evidence="2" id="KW-1133">Transmembrane helix</keyword>
<feature type="domain" description="EGF-like" evidence="3">
    <location>
        <begin position="42"/>
        <end position="77"/>
    </location>
</feature>
<proteinExistence type="predicted"/>
<comment type="caution">
    <text evidence="1">Lacks conserved residue(s) required for the propagation of feature annotation.</text>
</comment>
<name>A0A7J6CMY6_9TELE</name>
<dbReference type="PROSITE" id="PS50026">
    <property type="entry name" value="EGF_3"/>
    <property type="match status" value="1"/>
</dbReference>
<dbReference type="EMBL" id="JAAMOB010000010">
    <property type="protein sequence ID" value="KAF4107935.1"/>
    <property type="molecule type" value="Genomic_DNA"/>
</dbReference>
<evidence type="ECO:0000256" key="1">
    <source>
        <dbReference type="PROSITE-ProRule" id="PRU00076"/>
    </source>
</evidence>
<feature type="disulfide bond" evidence="1">
    <location>
        <begin position="46"/>
        <end position="56"/>
    </location>
</feature>
<dbReference type="Gene3D" id="2.10.25.10">
    <property type="entry name" value="Laminin"/>
    <property type="match status" value="1"/>
</dbReference>
<gene>
    <name evidence="4" type="ORF">G5714_010694</name>
</gene>
<dbReference type="AlphaFoldDB" id="A0A7J6CMY6"/>
<evidence type="ECO:0000259" key="3">
    <source>
        <dbReference type="PROSITE" id="PS50026"/>
    </source>
</evidence>
<keyword evidence="2" id="KW-0472">Membrane</keyword>
<feature type="disulfide bond" evidence="1">
    <location>
        <begin position="67"/>
        <end position="76"/>
    </location>
</feature>
<dbReference type="SUPFAM" id="SSF57196">
    <property type="entry name" value="EGF/Laminin"/>
    <property type="match status" value="1"/>
</dbReference>